<accession>A0A102IRG5</accession>
<reference evidence="1 2" key="1">
    <citation type="submission" date="2015-11" db="EMBL/GenBank/DDBJ databases">
        <title>Expanding the genomic diversity of Burkholderia species for the development of highly accurate diagnostics.</title>
        <authorList>
            <person name="Sahl J."/>
            <person name="Keim P."/>
            <person name="Wagner D."/>
        </authorList>
    </citation>
    <scope>NUCLEOTIDE SEQUENCE [LARGE SCALE GENOMIC DNA]</scope>
    <source>
        <strain evidence="1 2">RF32-BP4</strain>
    </source>
</reference>
<evidence type="ECO:0000313" key="1">
    <source>
        <dbReference type="EMBL" id="KUZ88394.1"/>
    </source>
</evidence>
<dbReference type="Proteomes" id="UP000065521">
    <property type="component" value="Unassembled WGS sequence"/>
</dbReference>
<evidence type="ECO:0000313" key="2">
    <source>
        <dbReference type="Proteomes" id="UP000065521"/>
    </source>
</evidence>
<dbReference type="EMBL" id="LOTN01000037">
    <property type="protein sequence ID" value="KUZ88394.1"/>
    <property type="molecule type" value="Genomic_DNA"/>
</dbReference>
<gene>
    <name evidence="1" type="ORF">WI38_19670</name>
</gene>
<protein>
    <submittedName>
        <fullName evidence="1">Uncharacterized protein</fullName>
    </submittedName>
</protein>
<proteinExistence type="predicted"/>
<dbReference type="AlphaFoldDB" id="A0A102IRG5"/>
<organism evidence="1 2">
    <name type="scientific">Burkholderia ubonensis</name>
    <dbReference type="NCBI Taxonomy" id="101571"/>
    <lineage>
        <taxon>Bacteria</taxon>
        <taxon>Pseudomonadati</taxon>
        <taxon>Pseudomonadota</taxon>
        <taxon>Betaproteobacteria</taxon>
        <taxon>Burkholderiales</taxon>
        <taxon>Burkholderiaceae</taxon>
        <taxon>Burkholderia</taxon>
        <taxon>Burkholderia cepacia complex</taxon>
    </lineage>
</organism>
<sequence length="110" mass="11708">MTNPVPFRSLRWLPFVAAACLLAACSTTSDVAATSNPNVFTVSTHTVGVSTNWATAHENAVNEAMNFCSQRGMRASMKQESLSAGRGVTGRSELAFECHPTFETVAGPRS</sequence>
<comment type="caution">
    <text evidence="1">The sequence shown here is derived from an EMBL/GenBank/DDBJ whole genome shotgun (WGS) entry which is preliminary data.</text>
</comment>
<dbReference type="RefSeq" id="WP_059613873.1">
    <property type="nucleotide sequence ID" value="NZ_CP013371.1"/>
</dbReference>
<name>A0A102IRG5_9BURK</name>